<evidence type="ECO:0000256" key="3">
    <source>
        <dbReference type="ARBA" id="ARBA00022525"/>
    </source>
</evidence>
<dbReference type="AlphaFoldDB" id="X6NKE9"/>
<evidence type="ECO:0000256" key="6">
    <source>
        <dbReference type="SAM" id="SignalP"/>
    </source>
</evidence>
<reference evidence="7 8" key="1">
    <citation type="journal article" date="2013" name="Curr. Biol.">
        <title>The Genome of the Foraminiferan Reticulomyxa filosa.</title>
        <authorList>
            <person name="Glockner G."/>
            <person name="Hulsmann N."/>
            <person name="Schleicher M."/>
            <person name="Noegel A.A."/>
            <person name="Eichinger L."/>
            <person name="Gallinger C."/>
            <person name="Pawlowski J."/>
            <person name="Sierra R."/>
            <person name="Euteneuer U."/>
            <person name="Pillet L."/>
            <person name="Moustafa A."/>
            <person name="Platzer M."/>
            <person name="Groth M."/>
            <person name="Szafranski K."/>
            <person name="Schliwa M."/>
        </authorList>
    </citation>
    <scope>NUCLEOTIDE SEQUENCE [LARGE SCALE GENOMIC DNA]</scope>
</reference>
<evidence type="ECO:0000313" key="8">
    <source>
        <dbReference type="Proteomes" id="UP000023152"/>
    </source>
</evidence>
<keyword evidence="4 6" id="KW-0732">Signal</keyword>
<evidence type="ECO:0008006" key="9">
    <source>
        <dbReference type="Google" id="ProtNLM"/>
    </source>
</evidence>
<comment type="caution">
    <text evidence="7">The sequence shown here is derived from an EMBL/GenBank/DDBJ whole genome shotgun (WGS) entry which is preliminary data.</text>
</comment>
<comment type="subcellular location">
    <subcellularLocation>
        <location evidence="1">Secreted</location>
    </subcellularLocation>
</comment>
<feature type="chain" id="PRO_5004975701" description="Gamma-interferon-inducible lysosomal thiol reductase" evidence="6">
    <location>
        <begin position="21"/>
        <end position="184"/>
    </location>
</feature>
<dbReference type="Proteomes" id="UP000023152">
    <property type="component" value="Unassembled WGS sequence"/>
</dbReference>
<keyword evidence="8" id="KW-1185">Reference proteome</keyword>
<accession>X6NKE9</accession>
<name>X6NKE9_RETFI</name>
<dbReference type="InterPro" id="IPR004911">
    <property type="entry name" value="Interferon-induced_GILT"/>
</dbReference>
<dbReference type="EMBL" id="ASPP01007921">
    <property type="protein sequence ID" value="ETO26363.1"/>
    <property type="molecule type" value="Genomic_DNA"/>
</dbReference>
<feature type="signal peptide" evidence="6">
    <location>
        <begin position="1"/>
        <end position="20"/>
    </location>
</feature>
<evidence type="ECO:0000256" key="4">
    <source>
        <dbReference type="ARBA" id="ARBA00022729"/>
    </source>
</evidence>
<organism evidence="7 8">
    <name type="scientific">Reticulomyxa filosa</name>
    <dbReference type="NCBI Taxonomy" id="46433"/>
    <lineage>
        <taxon>Eukaryota</taxon>
        <taxon>Sar</taxon>
        <taxon>Rhizaria</taxon>
        <taxon>Retaria</taxon>
        <taxon>Foraminifera</taxon>
        <taxon>Monothalamids</taxon>
        <taxon>Reticulomyxidae</taxon>
        <taxon>Reticulomyxa</taxon>
    </lineage>
</organism>
<proteinExistence type="inferred from homology"/>
<keyword evidence="5" id="KW-0325">Glycoprotein</keyword>
<protein>
    <recommendedName>
        <fullName evidence="9">Gamma-interferon-inducible lysosomal thiol reductase</fullName>
    </recommendedName>
</protein>
<dbReference type="OrthoDB" id="958254at2759"/>
<keyword evidence="3" id="KW-0964">Secreted</keyword>
<comment type="similarity">
    <text evidence="2">Belongs to the GILT family.</text>
</comment>
<sequence length="184" mass="20315">MTKFVYQLVCLSLFVSKLWAVTTPAPKVGVGVYFESCCPFSQAFIVDSFAPAYNTPGFTDIASIVMVPYGHEKYNESSHGEYTFTCQHGPNECAGQRIESCVIQLSNSDPTVYIPFIMNLEIKLNAIGCYNATCCDPTPYAELVAQDLQMSWNEINQCVQTSQGDYAVLFQAQLTEDLNPALTA</sequence>
<evidence type="ECO:0000256" key="2">
    <source>
        <dbReference type="ARBA" id="ARBA00005679"/>
    </source>
</evidence>
<evidence type="ECO:0000256" key="5">
    <source>
        <dbReference type="ARBA" id="ARBA00023180"/>
    </source>
</evidence>
<gene>
    <name evidence="7" type="ORF">RFI_10776</name>
</gene>
<dbReference type="GO" id="GO:0016671">
    <property type="term" value="F:oxidoreductase activity, acting on a sulfur group of donors, disulfide as acceptor"/>
    <property type="evidence" value="ECO:0007669"/>
    <property type="project" value="InterPro"/>
</dbReference>
<evidence type="ECO:0000256" key="1">
    <source>
        <dbReference type="ARBA" id="ARBA00004613"/>
    </source>
</evidence>
<dbReference type="PANTHER" id="PTHR13234">
    <property type="entry name" value="GAMMA-INTERFERON INDUCIBLE LYSOSOMAL THIOL REDUCTASE GILT"/>
    <property type="match status" value="1"/>
</dbReference>
<dbReference type="PANTHER" id="PTHR13234:SF8">
    <property type="entry name" value="GAMMA-INTERFERON-INDUCIBLE LYSOSOMAL THIOL REDUCTASE"/>
    <property type="match status" value="1"/>
</dbReference>
<dbReference type="Pfam" id="PF03227">
    <property type="entry name" value="GILT"/>
    <property type="match status" value="1"/>
</dbReference>
<evidence type="ECO:0000313" key="7">
    <source>
        <dbReference type="EMBL" id="ETO26363.1"/>
    </source>
</evidence>
<dbReference type="GO" id="GO:0005576">
    <property type="term" value="C:extracellular region"/>
    <property type="evidence" value="ECO:0007669"/>
    <property type="project" value="UniProtKB-SubCell"/>
</dbReference>